<evidence type="ECO:0000256" key="4">
    <source>
        <dbReference type="ARBA" id="ARBA00022434"/>
    </source>
</evidence>
<dbReference type="GO" id="GO:0006879">
    <property type="term" value="P:intracellular iron ion homeostasis"/>
    <property type="evidence" value="ECO:0007669"/>
    <property type="project" value="UniProtKB-KW"/>
</dbReference>
<dbReference type="GO" id="GO:0006826">
    <property type="term" value="P:iron ion transport"/>
    <property type="evidence" value="ECO:0007669"/>
    <property type="project" value="UniProtKB-KW"/>
</dbReference>
<dbReference type="InterPro" id="IPR017789">
    <property type="entry name" value="Frataxin"/>
</dbReference>
<proteinExistence type="inferred from homology"/>
<dbReference type="GO" id="GO:0034986">
    <property type="term" value="F:iron chaperone activity"/>
    <property type="evidence" value="ECO:0007669"/>
    <property type="project" value="TreeGrafter"/>
</dbReference>
<dbReference type="GO" id="GO:0005739">
    <property type="term" value="C:mitochondrion"/>
    <property type="evidence" value="ECO:0007669"/>
    <property type="project" value="UniProtKB-SubCell"/>
</dbReference>
<evidence type="ECO:0000256" key="8">
    <source>
        <dbReference type="ARBA" id="ARBA00023002"/>
    </source>
</evidence>
<organism evidence="13">
    <name type="scientific">Blastobotrys adeninivorans</name>
    <name type="common">Yeast</name>
    <name type="synonym">Arxula adeninivorans</name>
    <dbReference type="NCBI Taxonomy" id="409370"/>
    <lineage>
        <taxon>Eukaryota</taxon>
        <taxon>Fungi</taxon>
        <taxon>Dikarya</taxon>
        <taxon>Ascomycota</taxon>
        <taxon>Saccharomycotina</taxon>
        <taxon>Dipodascomycetes</taxon>
        <taxon>Dipodascales</taxon>
        <taxon>Trichomonascaceae</taxon>
        <taxon>Blastobotrys</taxon>
    </lineage>
</organism>
<keyword evidence="7" id="KW-0809">Transit peptide</keyword>
<dbReference type="PROSITE" id="PS01344">
    <property type="entry name" value="FRATAXIN_1"/>
    <property type="match status" value="1"/>
</dbReference>
<dbReference type="SUPFAM" id="SSF55387">
    <property type="entry name" value="Frataxin/Nqo15-like"/>
    <property type="match status" value="1"/>
</dbReference>
<evidence type="ECO:0000256" key="11">
    <source>
        <dbReference type="ARBA" id="ARBA00023128"/>
    </source>
</evidence>
<dbReference type="EMBL" id="HG937691">
    <property type="protein sequence ID" value="CDP33887.1"/>
    <property type="molecule type" value="Genomic_DNA"/>
</dbReference>
<dbReference type="GO" id="GO:0051537">
    <property type="term" value="F:2 iron, 2 sulfur cluster binding"/>
    <property type="evidence" value="ECO:0007669"/>
    <property type="project" value="TreeGrafter"/>
</dbReference>
<name>A0A060T4R1_BLAAD</name>
<reference evidence="13" key="2">
    <citation type="submission" date="2014-06" db="EMBL/GenBank/DDBJ databases">
        <title>The complete genome of Blastobotrys (Arxula) adeninivorans LS3 - a yeast of biotechnological interest.</title>
        <authorList>
            <person name="Kunze G."/>
            <person name="Gaillardin C."/>
            <person name="Czernicka M."/>
            <person name="Durrens P."/>
            <person name="Martin T."/>
            <person name="Boer E."/>
            <person name="Gabaldon T."/>
            <person name="Cruz J."/>
            <person name="Talla E."/>
            <person name="Marck C."/>
            <person name="Goffeau A."/>
            <person name="Barbe V."/>
            <person name="Baret P."/>
            <person name="Baronian K."/>
            <person name="Beier S."/>
            <person name="Bleykasten C."/>
            <person name="Bode R."/>
            <person name="Casaregola S."/>
            <person name="Despons L."/>
            <person name="Fairhead C."/>
            <person name="Giersberg M."/>
            <person name="Gierski P."/>
            <person name="Hahnel U."/>
            <person name="Hartmann A."/>
            <person name="Jankowska D."/>
            <person name="Jubin C."/>
            <person name="Jung P."/>
            <person name="Lafontaine I."/>
            <person name="Leh-Louis V."/>
            <person name="Lemaire M."/>
            <person name="Marcet-Houben M."/>
            <person name="Mascher M."/>
            <person name="Morel G."/>
            <person name="Richard G.-F."/>
            <person name="Riechen J."/>
            <person name="Sacerdot C."/>
            <person name="Sarkar A."/>
            <person name="Savel G."/>
            <person name="Schacherer J."/>
            <person name="Sherman D."/>
            <person name="Straub M.-L."/>
            <person name="Stein N."/>
            <person name="Thierry A."/>
            <person name="Trautwein-Schult A."/>
            <person name="Westhof E."/>
            <person name="Worch S."/>
            <person name="Dujon B."/>
            <person name="Souciet J.-L."/>
            <person name="Wincker P."/>
            <person name="Scholz U."/>
            <person name="Neuveglise N."/>
        </authorList>
    </citation>
    <scope>NUCLEOTIDE SEQUENCE</scope>
    <source>
        <strain evidence="13">LS3</strain>
    </source>
</reference>
<evidence type="ECO:0000256" key="9">
    <source>
        <dbReference type="ARBA" id="ARBA00023004"/>
    </source>
</evidence>
<keyword evidence="4" id="KW-0409">Iron storage</keyword>
<evidence type="ECO:0000256" key="10">
    <source>
        <dbReference type="ARBA" id="ARBA00023065"/>
    </source>
</evidence>
<evidence type="ECO:0000256" key="5">
    <source>
        <dbReference type="ARBA" id="ARBA00022448"/>
    </source>
</evidence>
<dbReference type="PhylomeDB" id="A0A060T4R1"/>
<dbReference type="GO" id="GO:0008198">
    <property type="term" value="F:ferrous iron binding"/>
    <property type="evidence" value="ECO:0007669"/>
    <property type="project" value="TreeGrafter"/>
</dbReference>
<dbReference type="GO" id="GO:0004322">
    <property type="term" value="F:ferroxidase activity"/>
    <property type="evidence" value="ECO:0007669"/>
    <property type="project" value="UniProtKB-EC"/>
</dbReference>
<evidence type="ECO:0000256" key="1">
    <source>
        <dbReference type="ARBA" id="ARBA00004173"/>
    </source>
</evidence>
<evidence type="ECO:0000256" key="2">
    <source>
        <dbReference type="ARBA" id="ARBA00008183"/>
    </source>
</evidence>
<dbReference type="NCBIfam" id="TIGR03422">
    <property type="entry name" value="mito_frataxin"/>
    <property type="match status" value="1"/>
</dbReference>
<dbReference type="Pfam" id="PF01491">
    <property type="entry name" value="Frataxin_Cyay"/>
    <property type="match status" value="1"/>
</dbReference>
<evidence type="ECO:0000313" key="13">
    <source>
        <dbReference type="EMBL" id="CDP33887.1"/>
    </source>
</evidence>
<dbReference type="EC" id="1.16.3.1" evidence="3"/>
<dbReference type="SMART" id="SM01219">
    <property type="entry name" value="Frataxin_Cyay"/>
    <property type="match status" value="1"/>
</dbReference>
<comment type="similarity">
    <text evidence="2">Belongs to the frataxin family.</text>
</comment>
<dbReference type="PANTHER" id="PTHR16821">
    <property type="entry name" value="FRATAXIN"/>
    <property type="match status" value="1"/>
</dbReference>
<evidence type="ECO:0000256" key="6">
    <source>
        <dbReference type="ARBA" id="ARBA00022496"/>
    </source>
</evidence>
<dbReference type="CDD" id="cd00503">
    <property type="entry name" value="Frataxin"/>
    <property type="match status" value="1"/>
</dbReference>
<comment type="subcellular location">
    <subcellularLocation>
        <location evidence="1">Mitochondrion</location>
    </subcellularLocation>
</comment>
<keyword evidence="5" id="KW-0813">Transport</keyword>
<accession>A0A060T4R1</accession>
<keyword evidence="8" id="KW-0560">Oxidoreductase</keyword>
<dbReference type="InterPro" id="IPR020895">
    <property type="entry name" value="Frataxin_CS"/>
</dbReference>
<dbReference type="AlphaFoldDB" id="A0A060T4R1"/>
<dbReference type="NCBIfam" id="TIGR03421">
    <property type="entry name" value="FeS_CyaY"/>
    <property type="match status" value="1"/>
</dbReference>
<dbReference type="InterPro" id="IPR036524">
    <property type="entry name" value="Frataxin/CyaY_sf"/>
</dbReference>
<dbReference type="GO" id="GO:0008199">
    <property type="term" value="F:ferric iron binding"/>
    <property type="evidence" value="ECO:0007669"/>
    <property type="project" value="InterPro"/>
</dbReference>
<keyword evidence="9" id="KW-0408">Iron</keyword>
<dbReference type="Gene3D" id="3.30.920.10">
    <property type="entry name" value="Frataxin/CyaY"/>
    <property type="match status" value="1"/>
</dbReference>
<dbReference type="PANTHER" id="PTHR16821:SF2">
    <property type="entry name" value="FRATAXIN, MITOCHONDRIAL"/>
    <property type="match status" value="1"/>
</dbReference>
<evidence type="ECO:0000256" key="3">
    <source>
        <dbReference type="ARBA" id="ARBA00013107"/>
    </source>
</evidence>
<sequence>MIGKTVVRLSDGAMRGKVTNFANLVKTSSRSTIRCARFSTMLTRTTTCTTRSTNANGLRAVEMRSLAAQINSGSVRHYSESLDISEYHQLSDEALEHMLDQYELLAEDVAEIDVELAQGVLTLVLPGIGTYVINKQPPNKQIWLSSPISGPKRYDYVDGAWVYSRDGSTLGDLLRQETKLVTDERGCDNITLEELK</sequence>
<gene>
    <name evidence="13" type="ORF">GNLVRS02_ARAD1A19734g</name>
</gene>
<dbReference type="GO" id="GO:0016226">
    <property type="term" value="P:iron-sulfur cluster assembly"/>
    <property type="evidence" value="ECO:0007669"/>
    <property type="project" value="InterPro"/>
</dbReference>
<reference evidence="13" key="1">
    <citation type="submission" date="2014-02" db="EMBL/GenBank/DDBJ databases">
        <authorList>
            <person name="Genoscope - CEA"/>
        </authorList>
    </citation>
    <scope>NUCLEOTIDE SEQUENCE</scope>
    <source>
        <strain evidence="13">LS3</strain>
    </source>
</reference>
<comment type="catalytic activity">
    <reaction evidence="12">
        <text>4 Fe(2+) + O2 + 4 H(+) = 4 Fe(3+) + 2 H2O</text>
        <dbReference type="Rhea" id="RHEA:11148"/>
        <dbReference type="ChEBI" id="CHEBI:15377"/>
        <dbReference type="ChEBI" id="CHEBI:15378"/>
        <dbReference type="ChEBI" id="CHEBI:15379"/>
        <dbReference type="ChEBI" id="CHEBI:29033"/>
        <dbReference type="ChEBI" id="CHEBI:29034"/>
        <dbReference type="EC" id="1.16.3.1"/>
    </reaction>
</comment>
<protein>
    <recommendedName>
        <fullName evidence="3">ferroxidase</fullName>
        <ecNumber evidence="3">1.16.3.1</ecNumber>
    </recommendedName>
</protein>
<dbReference type="InterPro" id="IPR002908">
    <property type="entry name" value="Frataxin/CyaY"/>
</dbReference>
<keyword evidence="11" id="KW-0496">Mitochondrion</keyword>
<keyword evidence="6" id="KW-0410">Iron transport</keyword>
<keyword evidence="10" id="KW-0406">Ion transport</keyword>
<dbReference type="PROSITE" id="PS50810">
    <property type="entry name" value="FRATAXIN_2"/>
    <property type="match status" value="1"/>
</dbReference>
<evidence type="ECO:0000256" key="7">
    <source>
        <dbReference type="ARBA" id="ARBA00022946"/>
    </source>
</evidence>
<evidence type="ECO:0000256" key="12">
    <source>
        <dbReference type="ARBA" id="ARBA00047990"/>
    </source>
</evidence>